<name>A0A182TPI3_9DIPT</name>
<dbReference type="VEuPathDB" id="VectorBase:AMEC006031"/>
<keyword evidence="2" id="KW-1133">Transmembrane helix</keyword>
<dbReference type="Proteomes" id="UP000075902">
    <property type="component" value="Unassembled WGS sequence"/>
</dbReference>
<dbReference type="AlphaFoldDB" id="A0A182TPI3"/>
<evidence type="ECO:0000256" key="1">
    <source>
        <dbReference type="SAM" id="MobiDB-lite"/>
    </source>
</evidence>
<reference evidence="3" key="2">
    <citation type="submission" date="2020-05" db="UniProtKB">
        <authorList>
            <consortium name="EnsemblMetazoa"/>
        </authorList>
    </citation>
    <scope>IDENTIFICATION</scope>
    <source>
        <strain evidence="3">CM1001059</strain>
    </source>
</reference>
<dbReference type="EnsemblMetazoa" id="AMEC006031-RA">
    <property type="protein sequence ID" value="AMEC006031-PA"/>
    <property type="gene ID" value="AMEC006031"/>
</dbReference>
<feature type="compositionally biased region" description="Basic and acidic residues" evidence="1">
    <location>
        <begin position="189"/>
        <end position="201"/>
    </location>
</feature>
<feature type="region of interest" description="Disordered" evidence="1">
    <location>
        <begin position="188"/>
        <end position="216"/>
    </location>
</feature>
<evidence type="ECO:0000313" key="4">
    <source>
        <dbReference type="Proteomes" id="UP000075902"/>
    </source>
</evidence>
<evidence type="ECO:0000313" key="3">
    <source>
        <dbReference type="EnsemblMetazoa" id="AMEC006031-PA"/>
    </source>
</evidence>
<keyword evidence="2" id="KW-0472">Membrane</keyword>
<organism evidence="3 4">
    <name type="scientific">Anopheles melas</name>
    <dbReference type="NCBI Taxonomy" id="34690"/>
    <lineage>
        <taxon>Eukaryota</taxon>
        <taxon>Metazoa</taxon>
        <taxon>Ecdysozoa</taxon>
        <taxon>Arthropoda</taxon>
        <taxon>Hexapoda</taxon>
        <taxon>Insecta</taxon>
        <taxon>Pterygota</taxon>
        <taxon>Neoptera</taxon>
        <taxon>Endopterygota</taxon>
        <taxon>Diptera</taxon>
        <taxon>Nematocera</taxon>
        <taxon>Culicoidea</taxon>
        <taxon>Culicidae</taxon>
        <taxon>Anophelinae</taxon>
        <taxon>Anopheles</taxon>
    </lineage>
</organism>
<protein>
    <submittedName>
        <fullName evidence="3">Uncharacterized protein</fullName>
    </submittedName>
</protein>
<evidence type="ECO:0000256" key="2">
    <source>
        <dbReference type="SAM" id="Phobius"/>
    </source>
</evidence>
<proteinExistence type="predicted"/>
<feature type="transmembrane region" description="Helical" evidence="2">
    <location>
        <begin position="47"/>
        <end position="66"/>
    </location>
</feature>
<sequence>MFHQRSKHFRETVPNLIVRREWVIGGGGGRRAVLVDRWRGNVLLHRMVIVGGADLMVMVMVVMMVVRPEPTARRHDVARWRGRRGCRGRLPASVRQQPVVLLEDEVCGRVADQQAMVAGGGQLVPGEQPMVVARLYLGGEEGGGVAHRVMRPIVDRVVRAGVGAEIERHHPYHVRMVVAAVGEGGRRRRLDEADTVDRDDMSSPWKSDASPIALLR</sequence>
<keyword evidence="4" id="KW-1185">Reference proteome</keyword>
<accession>A0A182TPI3</accession>
<keyword evidence="2" id="KW-0812">Transmembrane</keyword>
<reference evidence="4" key="1">
    <citation type="submission" date="2014-01" db="EMBL/GenBank/DDBJ databases">
        <title>The Genome Sequence of Anopheles melas CM1001059_A (V2).</title>
        <authorList>
            <consortium name="The Broad Institute Genomics Platform"/>
            <person name="Neafsey D.E."/>
            <person name="Besansky N."/>
            <person name="Howell P."/>
            <person name="Walton C."/>
            <person name="Young S.K."/>
            <person name="Zeng Q."/>
            <person name="Gargeya S."/>
            <person name="Fitzgerald M."/>
            <person name="Haas B."/>
            <person name="Abouelleil A."/>
            <person name="Allen A.W."/>
            <person name="Alvarado L."/>
            <person name="Arachchi H.M."/>
            <person name="Berlin A.M."/>
            <person name="Chapman S.B."/>
            <person name="Gainer-Dewar J."/>
            <person name="Goldberg J."/>
            <person name="Griggs A."/>
            <person name="Gujja S."/>
            <person name="Hansen M."/>
            <person name="Howarth C."/>
            <person name="Imamovic A."/>
            <person name="Ireland A."/>
            <person name="Larimer J."/>
            <person name="McCowan C."/>
            <person name="Murphy C."/>
            <person name="Pearson M."/>
            <person name="Poon T.W."/>
            <person name="Priest M."/>
            <person name="Roberts A."/>
            <person name="Saif S."/>
            <person name="Shea T."/>
            <person name="Sisk P."/>
            <person name="Sykes S."/>
            <person name="Wortman J."/>
            <person name="Nusbaum C."/>
            <person name="Birren B."/>
        </authorList>
    </citation>
    <scope>NUCLEOTIDE SEQUENCE [LARGE SCALE GENOMIC DNA]</scope>
    <source>
        <strain evidence="4">CM1001059</strain>
    </source>
</reference>